<dbReference type="InterPro" id="IPR040049">
    <property type="entry name" value="Ribosomal_mS25/mL61"/>
</dbReference>
<dbReference type="WBParaSite" id="maker-uti_cns_0005758-snap-gene-0.4-mRNA-1">
    <property type="protein sequence ID" value="maker-uti_cns_0005758-snap-gene-0.4-mRNA-1"/>
    <property type="gene ID" value="maker-uti_cns_0005758-snap-gene-0.4"/>
</dbReference>
<evidence type="ECO:0000256" key="8">
    <source>
        <dbReference type="SAM" id="MobiDB-lite"/>
    </source>
</evidence>
<keyword evidence="4" id="KW-0496">Mitochondrion</keyword>
<name>A0A1I8HE52_9PLAT</name>
<dbReference type="AlphaFoldDB" id="A0A1I8HE52"/>
<dbReference type="GO" id="GO:0005840">
    <property type="term" value="C:ribosome"/>
    <property type="evidence" value="ECO:0007669"/>
    <property type="project" value="UniProtKB-KW"/>
</dbReference>
<dbReference type="SUPFAM" id="SSF52833">
    <property type="entry name" value="Thioredoxin-like"/>
    <property type="match status" value="1"/>
</dbReference>
<keyword evidence="3" id="KW-0689">Ribosomal protein</keyword>
<evidence type="ECO:0000313" key="11">
    <source>
        <dbReference type="WBParaSite" id="maker-uti_cns_0005758-snap-gene-0.4-mRNA-1"/>
    </source>
</evidence>
<evidence type="ECO:0000256" key="4">
    <source>
        <dbReference type="ARBA" id="ARBA00023128"/>
    </source>
</evidence>
<dbReference type="GO" id="GO:0005739">
    <property type="term" value="C:mitochondrion"/>
    <property type="evidence" value="ECO:0007669"/>
    <property type="project" value="UniProtKB-SubCell"/>
</dbReference>
<proteinExistence type="inferred from homology"/>
<evidence type="ECO:0000313" key="10">
    <source>
        <dbReference type="Proteomes" id="UP000095280"/>
    </source>
</evidence>
<evidence type="ECO:0000259" key="9">
    <source>
        <dbReference type="SMART" id="SM00916"/>
    </source>
</evidence>
<organism evidence="10 11">
    <name type="scientific">Macrostomum lignano</name>
    <dbReference type="NCBI Taxonomy" id="282301"/>
    <lineage>
        <taxon>Eukaryota</taxon>
        <taxon>Metazoa</taxon>
        <taxon>Spiralia</taxon>
        <taxon>Lophotrochozoa</taxon>
        <taxon>Platyhelminthes</taxon>
        <taxon>Rhabditophora</taxon>
        <taxon>Macrostomorpha</taxon>
        <taxon>Macrostomida</taxon>
        <taxon>Macrostomidae</taxon>
        <taxon>Macrostomum</taxon>
    </lineage>
</organism>
<comment type="similarity">
    <text evidence="2">Belongs to the mitochondrion-specific ribosomal protein mS25 family.</text>
</comment>
<feature type="domain" description="Ribosomal protein/NADH dehydrogenase" evidence="9">
    <location>
        <begin position="38"/>
        <end position="113"/>
    </location>
</feature>
<dbReference type="InterPro" id="IPR007741">
    <property type="entry name" value="Ribosomal_mL43/mS25/NADH_DH"/>
</dbReference>
<dbReference type="PANTHER" id="PTHR13274">
    <property type="entry name" value="MITOCHONDRIAL RIBOSOMAL PROTEIN S25"/>
    <property type="match status" value="1"/>
</dbReference>
<feature type="region of interest" description="Disordered" evidence="8">
    <location>
        <begin position="177"/>
        <end position="203"/>
    </location>
</feature>
<evidence type="ECO:0000256" key="5">
    <source>
        <dbReference type="ARBA" id="ARBA00023274"/>
    </source>
</evidence>
<evidence type="ECO:0000313" key="12">
    <source>
        <dbReference type="WBParaSite" id="maker-uti_cns_0008138-snap-gene-0.3-mRNA-1"/>
    </source>
</evidence>
<dbReference type="WBParaSite" id="maker-uti_cns_0008138-snap-gene-0.3-mRNA-1">
    <property type="protein sequence ID" value="maker-uti_cns_0008138-snap-gene-0.3-mRNA-1"/>
    <property type="gene ID" value="maker-uti_cns_0008138-snap-gene-0.3"/>
</dbReference>
<evidence type="ECO:0000256" key="7">
    <source>
        <dbReference type="ARBA" id="ARBA00035369"/>
    </source>
</evidence>
<feature type="region of interest" description="Disordered" evidence="8">
    <location>
        <begin position="332"/>
        <end position="358"/>
    </location>
</feature>
<dbReference type="PANTHER" id="PTHR13274:SF2">
    <property type="entry name" value="SMALL RIBOSOMAL SUBUNIT PROTEIN MS25"/>
    <property type="match status" value="1"/>
</dbReference>
<dbReference type="SMART" id="SM00916">
    <property type="entry name" value="L51_S25_CI-B8"/>
    <property type="match status" value="1"/>
</dbReference>
<evidence type="ECO:0000256" key="2">
    <source>
        <dbReference type="ARBA" id="ARBA00008046"/>
    </source>
</evidence>
<evidence type="ECO:0000256" key="3">
    <source>
        <dbReference type="ARBA" id="ARBA00022980"/>
    </source>
</evidence>
<evidence type="ECO:0000256" key="1">
    <source>
        <dbReference type="ARBA" id="ARBA00004173"/>
    </source>
</evidence>
<evidence type="ECO:0000256" key="6">
    <source>
        <dbReference type="ARBA" id="ARBA00035139"/>
    </source>
</evidence>
<dbReference type="Pfam" id="PF05047">
    <property type="entry name" value="L51_S25_CI-B8"/>
    <property type="match status" value="1"/>
</dbReference>
<dbReference type="GO" id="GO:0003735">
    <property type="term" value="F:structural constituent of ribosome"/>
    <property type="evidence" value="ECO:0007669"/>
    <property type="project" value="InterPro"/>
</dbReference>
<dbReference type="InterPro" id="IPR036249">
    <property type="entry name" value="Thioredoxin-like_sf"/>
</dbReference>
<dbReference type="Gene3D" id="3.40.30.10">
    <property type="entry name" value="Glutaredoxin"/>
    <property type="match status" value="1"/>
</dbReference>
<comment type="subcellular location">
    <subcellularLocation>
        <location evidence="1">Mitochondrion</location>
    </subcellularLocation>
</comment>
<keyword evidence="10" id="KW-1185">Reference proteome</keyword>
<accession>A0A1I8HE52</accession>
<keyword evidence="5" id="KW-0687">Ribonucleoprotein</keyword>
<dbReference type="GO" id="GO:1990904">
    <property type="term" value="C:ribonucleoprotein complex"/>
    <property type="evidence" value="ECO:0007669"/>
    <property type="project" value="UniProtKB-KW"/>
</dbReference>
<reference evidence="11 12" key="1">
    <citation type="submission" date="2016-11" db="UniProtKB">
        <authorList>
            <consortium name="WormBaseParasite"/>
        </authorList>
    </citation>
    <scope>IDENTIFICATION</scope>
</reference>
<sequence length="358" mass="39666">MVFMKGGSQAVTFTKAYLQSGSLILRDSVKILAFNYLPNQPVSQGVNDFLRMTLPQLQFKNPSVQMLTMQNLAPTPFIQCYMEAEGRRELLIDCSHRKRQEIQEHVRNILCKTPEEVAEENLRRQVVRNPANFGYNCKRHCICEVFGQVPCSSFRDEHRRFVEARAAEAAAAAEAVARDGAAADSSQPPSDEPSEASAAHDQVAAAEAAATAAAVAAETAAAAAAEERPLAEFEHSVSRLLELLTSVESLIEQGAELPECRNTAESMCGQAAESAKQLDAWFRQRRFVFLQNARSSGVSSGLTDERLASLREEAARKKELIRSTERQLREARGQLTSLVDRRRQRRDGETPSLSYALH</sequence>
<protein>
    <recommendedName>
        <fullName evidence="6">Small ribosomal subunit protein mS25</fullName>
    </recommendedName>
    <alternativeName>
        <fullName evidence="7">28S ribosomal protein S25, mitochondrial</fullName>
    </alternativeName>
</protein>
<dbReference type="Proteomes" id="UP000095280">
    <property type="component" value="Unplaced"/>
</dbReference>